<evidence type="ECO:0000256" key="1">
    <source>
        <dbReference type="SAM" id="MobiDB-lite"/>
    </source>
</evidence>
<reference evidence="3" key="1">
    <citation type="submission" date="2020-12" db="UniProtKB">
        <authorList>
            <consortium name="WormBaseParasite"/>
        </authorList>
    </citation>
    <scope>IDENTIFICATION</scope>
    <source>
        <strain evidence="3">MHco3</strain>
    </source>
</reference>
<accession>A0A7I4Y8H3</accession>
<proteinExistence type="predicted"/>
<dbReference type="AlphaFoldDB" id="A0A7I4Y8H3"/>
<protein>
    <submittedName>
        <fullName evidence="3">Transposase</fullName>
    </submittedName>
</protein>
<feature type="compositionally biased region" description="Basic and acidic residues" evidence="1">
    <location>
        <begin position="57"/>
        <end position="91"/>
    </location>
</feature>
<sequence length="102" mass="12210">MITRLRVLTDAFVGRNHYKDLVQFFPPFRFCSELNRYELRLLKGGVTRSIQKGKQPRQTDRQKDRQTDRQTDRQQTKKDRQGDNRQKDKESVVQAKGKRQTD</sequence>
<dbReference type="Proteomes" id="UP000025227">
    <property type="component" value="Unplaced"/>
</dbReference>
<dbReference type="WBParaSite" id="HCON_00062540-00001">
    <property type="protein sequence ID" value="HCON_00062540-00001"/>
    <property type="gene ID" value="HCON_00062540"/>
</dbReference>
<keyword evidence="2" id="KW-1185">Reference proteome</keyword>
<name>A0A7I4Y8H3_HAECO</name>
<evidence type="ECO:0000313" key="3">
    <source>
        <dbReference type="WBParaSite" id="HCON_00062540-00001"/>
    </source>
</evidence>
<feature type="region of interest" description="Disordered" evidence="1">
    <location>
        <begin position="45"/>
        <end position="102"/>
    </location>
</feature>
<organism evidence="2 3">
    <name type="scientific">Haemonchus contortus</name>
    <name type="common">Barber pole worm</name>
    <dbReference type="NCBI Taxonomy" id="6289"/>
    <lineage>
        <taxon>Eukaryota</taxon>
        <taxon>Metazoa</taxon>
        <taxon>Ecdysozoa</taxon>
        <taxon>Nematoda</taxon>
        <taxon>Chromadorea</taxon>
        <taxon>Rhabditida</taxon>
        <taxon>Rhabditina</taxon>
        <taxon>Rhabditomorpha</taxon>
        <taxon>Strongyloidea</taxon>
        <taxon>Trichostrongylidae</taxon>
        <taxon>Haemonchus</taxon>
    </lineage>
</organism>
<evidence type="ECO:0000313" key="2">
    <source>
        <dbReference type="Proteomes" id="UP000025227"/>
    </source>
</evidence>